<gene>
    <name evidence="1" type="ORF">O3303_15590</name>
</gene>
<evidence type="ECO:0000313" key="1">
    <source>
        <dbReference type="EMBL" id="WBA41234.1"/>
    </source>
</evidence>
<dbReference type="EMBL" id="CP114767">
    <property type="protein sequence ID" value="WBA41234.1"/>
    <property type="molecule type" value="Genomic_DNA"/>
</dbReference>
<keyword evidence="2" id="KW-1185">Reference proteome</keyword>
<sequence length="164" mass="17867">MYVSFDQLPASARIWIYQASRPLTTEEIADMQPTLCRFAEEWTSHGRSLAASAEVLHQQFLVVGLDEAVADASGCSIDASVRFVRSIEDKLGVSLLEKSRMAFLVAGQVQLLSRPQLREAVAAGQLTAETPYFDATLAQKGLLAASFPTPAGQSWLSRYFEPAG</sequence>
<evidence type="ECO:0000313" key="2">
    <source>
        <dbReference type="Proteomes" id="UP001211005"/>
    </source>
</evidence>
<reference evidence="1 2" key="1">
    <citation type="submission" date="2022-12" db="EMBL/GenBank/DDBJ databases">
        <title>Hymenobacter canadensis sp. nov. isolated from lake water of the Cambridge Bay, Canada.</title>
        <authorList>
            <person name="Kim W.H."/>
            <person name="Lee Y.M."/>
        </authorList>
    </citation>
    <scope>NUCLEOTIDE SEQUENCE [LARGE SCALE GENOMIC DNA]</scope>
    <source>
        <strain evidence="1 2">PAMC 29467</strain>
    </source>
</reference>
<name>A0ABY7LN37_9BACT</name>
<protein>
    <recommendedName>
        <fullName evidence="3">ABC transporter ATPase</fullName>
    </recommendedName>
</protein>
<dbReference type="RefSeq" id="WP_269559311.1">
    <property type="nucleotide sequence ID" value="NZ_CP114767.1"/>
</dbReference>
<proteinExistence type="predicted"/>
<organism evidence="1 2">
    <name type="scientific">Hymenobacter canadensis</name>
    <dbReference type="NCBI Taxonomy" id="2999067"/>
    <lineage>
        <taxon>Bacteria</taxon>
        <taxon>Pseudomonadati</taxon>
        <taxon>Bacteroidota</taxon>
        <taxon>Cytophagia</taxon>
        <taxon>Cytophagales</taxon>
        <taxon>Hymenobacteraceae</taxon>
        <taxon>Hymenobacter</taxon>
    </lineage>
</organism>
<dbReference type="Proteomes" id="UP001211005">
    <property type="component" value="Chromosome"/>
</dbReference>
<evidence type="ECO:0008006" key="3">
    <source>
        <dbReference type="Google" id="ProtNLM"/>
    </source>
</evidence>
<accession>A0ABY7LN37</accession>